<dbReference type="Gene3D" id="3.30.70.1030">
    <property type="entry name" value="Apc35880, domain 1"/>
    <property type="match status" value="2"/>
</dbReference>
<dbReference type="InterPro" id="IPR011008">
    <property type="entry name" value="Dimeric_a/b-barrel"/>
</dbReference>
<evidence type="ECO:0000313" key="4">
    <source>
        <dbReference type="EMBL" id="SUZ64225.1"/>
    </source>
</evidence>
<dbReference type="PANTHER" id="PTHR36843:SF1">
    <property type="entry name" value="COPROHEME DECARBOXYLASE"/>
    <property type="match status" value="1"/>
</dbReference>
<keyword evidence="1" id="KW-0349">Heme</keyword>
<evidence type="ECO:0000256" key="3">
    <source>
        <dbReference type="ARBA" id="ARBA00023004"/>
    </source>
</evidence>
<name>A0A381PB62_9ZZZZ</name>
<dbReference type="AlphaFoldDB" id="A0A381PB62"/>
<dbReference type="GO" id="GO:0020037">
    <property type="term" value="F:heme binding"/>
    <property type="evidence" value="ECO:0007669"/>
    <property type="project" value="InterPro"/>
</dbReference>
<dbReference type="GO" id="GO:0016491">
    <property type="term" value="F:oxidoreductase activity"/>
    <property type="evidence" value="ECO:0007669"/>
    <property type="project" value="InterPro"/>
</dbReference>
<accession>A0A381PB62</accession>
<evidence type="ECO:0000256" key="2">
    <source>
        <dbReference type="ARBA" id="ARBA00022723"/>
    </source>
</evidence>
<keyword evidence="2" id="KW-0479">Metal-binding</keyword>
<organism evidence="4">
    <name type="scientific">marine metagenome</name>
    <dbReference type="NCBI Taxonomy" id="408172"/>
    <lineage>
        <taxon>unclassified sequences</taxon>
        <taxon>metagenomes</taxon>
        <taxon>ecological metagenomes</taxon>
    </lineage>
</organism>
<protein>
    <recommendedName>
        <fullName evidence="5">Chlorite dismutase</fullName>
    </recommendedName>
</protein>
<dbReference type="PANTHER" id="PTHR36843">
    <property type="entry name" value="HEME-DEPENDENT PEROXIDASE YWFI-RELATED"/>
    <property type="match status" value="1"/>
</dbReference>
<dbReference type="InterPro" id="IPR010644">
    <property type="entry name" value="ChdC/CLD"/>
</dbReference>
<proteinExistence type="predicted"/>
<evidence type="ECO:0000256" key="1">
    <source>
        <dbReference type="ARBA" id="ARBA00022617"/>
    </source>
</evidence>
<dbReference type="EMBL" id="UINC01000928">
    <property type="protein sequence ID" value="SUZ64225.1"/>
    <property type="molecule type" value="Genomic_DNA"/>
</dbReference>
<evidence type="ECO:0008006" key="5">
    <source>
        <dbReference type="Google" id="ProtNLM"/>
    </source>
</evidence>
<dbReference type="GO" id="GO:0046872">
    <property type="term" value="F:metal ion binding"/>
    <property type="evidence" value="ECO:0007669"/>
    <property type="project" value="UniProtKB-KW"/>
</dbReference>
<sequence>MTQPQYVTTAVGWGVLHLFCKVTDHTDGQRVVAAVKEIQDSSHQVLCVALFGHKADIGFMALGPDLWRLRSLQSKLQRAGLVVADSYVSMTETSEYAPDLPEEMKTPRLHPELPPEGKHAFCFYPMSKKREPDANWYSLPYETRRELMYEHGKSGRNFRGRILQVVTGSTGVDDYEWGVTLFGTHLDDLKEVVYTMRYDEASAIYGAFGAFYTGLLDDVEIVVQQVVPN</sequence>
<reference evidence="4" key="1">
    <citation type="submission" date="2018-05" db="EMBL/GenBank/DDBJ databases">
        <authorList>
            <person name="Lanie J.A."/>
            <person name="Ng W.-L."/>
            <person name="Kazmierczak K.M."/>
            <person name="Andrzejewski T.M."/>
            <person name="Davidsen T.M."/>
            <person name="Wayne K.J."/>
            <person name="Tettelin H."/>
            <person name="Glass J.I."/>
            <person name="Rusch D."/>
            <person name="Podicherti R."/>
            <person name="Tsui H.-C.T."/>
            <person name="Winkler M.E."/>
        </authorList>
    </citation>
    <scope>NUCLEOTIDE SEQUENCE</scope>
</reference>
<dbReference type="SUPFAM" id="SSF54909">
    <property type="entry name" value="Dimeric alpha+beta barrel"/>
    <property type="match status" value="1"/>
</dbReference>
<dbReference type="Pfam" id="PF06778">
    <property type="entry name" value="Chlor_dismutase"/>
    <property type="match status" value="1"/>
</dbReference>
<gene>
    <name evidence="4" type="ORF">METZ01_LOCUS17079</name>
</gene>
<keyword evidence="3" id="KW-0408">Iron</keyword>